<dbReference type="Pfam" id="PF00583">
    <property type="entry name" value="Acetyltransf_1"/>
    <property type="match status" value="1"/>
</dbReference>
<dbReference type="EMBL" id="CTEE01000001">
    <property type="protein sequence ID" value="CQD15122.1"/>
    <property type="molecule type" value="Genomic_DNA"/>
</dbReference>
<evidence type="ECO:0000313" key="3">
    <source>
        <dbReference type="Proteomes" id="UP000199251"/>
    </source>
</evidence>
<accession>A0A0E4GZ66</accession>
<protein>
    <submittedName>
        <fullName evidence="2">N-acetyltransferase GCN5</fullName>
    </submittedName>
</protein>
<dbReference type="OrthoDB" id="3788759at2"/>
<dbReference type="PROSITE" id="PS51186">
    <property type="entry name" value="GNAT"/>
    <property type="match status" value="1"/>
</dbReference>
<organism evidence="2 3">
    <name type="scientific">Mycobacterium lentiflavum</name>
    <dbReference type="NCBI Taxonomy" id="141349"/>
    <lineage>
        <taxon>Bacteria</taxon>
        <taxon>Bacillati</taxon>
        <taxon>Actinomycetota</taxon>
        <taxon>Actinomycetes</taxon>
        <taxon>Mycobacteriales</taxon>
        <taxon>Mycobacteriaceae</taxon>
        <taxon>Mycobacterium</taxon>
        <taxon>Mycobacterium simiae complex</taxon>
    </lineage>
</organism>
<keyword evidence="2" id="KW-0808">Transferase</keyword>
<evidence type="ECO:0000313" key="2">
    <source>
        <dbReference type="EMBL" id="CQD15122.1"/>
    </source>
</evidence>
<proteinExistence type="predicted"/>
<dbReference type="Gene3D" id="3.40.630.30">
    <property type="match status" value="1"/>
</dbReference>
<name>A0A0E4GZ66_MYCLN</name>
<evidence type="ECO:0000259" key="1">
    <source>
        <dbReference type="PROSITE" id="PS51186"/>
    </source>
</evidence>
<sequence length="184" mass="20545">MSHQLAEYAATARLLDGRLVALRRLSAQDADATLALHQHLTEFERYYRFFTLNRIDLEHLVQTITEPSRDRYSLGAFDAGRLIGVAHYVVRDDPEAAEVAVVVAHDDHSLGVGTALLKHLAQVARAHGISRFIADILSENHLMLTVLFDLGWRCKPTYYGAIHHVEVELPDVFEDLPSGAHAIS</sequence>
<dbReference type="Proteomes" id="UP000199251">
    <property type="component" value="Unassembled WGS sequence"/>
</dbReference>
<dbReference type="InterPro" id="IPR000182">
    <property type="entry name" value="GNAT_dom"/>
</dbReference>
<dbReference type="InterPro" id="IPR016181">
    <property type="entry name" value="Acyl_CoA_acyltransferase"/>
</dbReference>
<dbReference type="SUPFAM" id="SSF55729">
    <property type="entry name" value="Acyl-CoA N-acyltransferases (Nat)"/>
    <property type="match status" value="1"/>
</dbReference>
<dbReference type="CDD" id="cd04301">
    <property type="entry name" value="NAT_SF"/>
    <property type="match status" value="1"/>
</dbReference>
<dbReference type="STRING" id="141349.BN1232_03225"/>
<feature type="domain" description="N-acetyltransferase" evidence="1">
    <location>
        <begin position="20"/>
        <end position="174"/>
    </location>
</feature>
<reference evidence="2 3" key="1">
    <citation type="submission" date="2015-03" db="EMBL/GenBank/DDBJ databases">
        <authorList>
            <person name="Urmite Genomes"/>
        </authorList>
    </citation>
    <scope>NUCLEOTIDE SEQUENCE [LARGE SCALE GENOMIC DNA]</scope>
    <source>
        <strain evidence="2 3">CSUR P1491</strain>
    </source>
</reference>
<dbReference type="GO" id="GO:0016747">
    <property type="term" value="F:acyltransferase activity, transferring groups other than amino-acyl groups"/>
    <property type="evidence" value="ECO:0007669"/>
    <property type="project" value="InterPro"/>
</dbReference>
<dbReference type="AlphaFoldDB" id="A0A0E4GZ66"/>
<dbReference type="RefSeq" id="WP_090602880.1">
    <property type="nucleotide sequence ID" value="NZ_CTEE01000001.1"/>
</dbReference>
<gene>
    <name evidence="2" type="ORF">BN1232_03225</name>
</gene>